<evidence type="ECO:0000259" key="8">
    <source>
        <dbReference type="Pfam" id="PF00924"/>
    </source>
</evidence>
<dbReference type="EMBL" id="CP003362">
    <property type="protein sequence ID" value="AGB49506.1"/>
    <property type="molecule type" value="Genomic_DNA"/>
</dbReference>
<dbReference type="SUPFAM" id="SSF82861">
    <property type="entry name" value="Mechanosensitive channel protein MscS (YggB), transmembrane region"/>
    <property type="match status" value="1"/>
</dbReference>
<sequence length="275" mass="31147">MAESDVVTMITEFENINPDTVFSSFVIIILALFISKIVTFILTKFSEMSWKYRLHLKTIIPLSKILIYSLAIYYISTSVFELSFNQLALFSGLIGAAIGFGLRNFFEDIVAGVAIVMEKTYQVGDRIQMGDYYGEVKEIGLRATRLVTPDDSLVSAPNNLVFTKSVASGNSGSSEMMATLDIYIENDSDVDLAMKILREAVVTSRYVYISPTRPVVILLNDYPFYKGLKARSYVNDLRDEFVFRSDVTRRTWNEFYKRGIKPPKAHIMNYENTAG</sequence>
<evidence type="ECO:0000256" key="2">
    <source>
        <dbReference type="ARBA" id="ARBA00008017"/>
    </source>
</evidence>
<protein>
    <submittedName>
        <fullName evidence="9">Small-conductance mechanosensitive channel</fullName>
    </submittedName>
</protein>
<dbReference type="Gene3D" id="2.30.30.60">
    <property type="match status" value="1"/>
</dbReference>
<feature type="transmembrane region" description="Helical" evidence="7">
    <location>
        <begin position="54"/>
        <end position="75"/>
    </location>
</feature>
<dbReference type="SUPFAM" id="SSF82689">
    <property type="entry name" value="Mechanosensitive channel protein MscS (YggB), C-terminal domain"/>
    <property type="match status" value="1"/>
</dbReference>
<dbReference type="GO" id="GO:0008381">
    <property type="term" value="F:mechanosensitive monoatomic ion channel activity"/>
    <property type="evidence" value="ECO:0007669"/>
    <property type="project" value="InterPro"/>
</dbReference>
<name>L0KWI8_METHD</name>
<feature type="transmembrane region" description="Helical" evidence="7">
    <location>
        <begin position="20"/>
        <end position="42"/>
    </location>
</feature>
<dbReference type="HOGENOM" id="CLU_062814_0_0_2"/>
<gene>
    <name evidence="9" type="ordered locus">Metho_1283</name>
</gene>
<organism evidence="9 10">
    <name type="scientific">Methanomethylovorans hollandica (strain DSM 15978 / NBRC 107637 / DMS1)</name>
    <dbReference type="NCBI Taxonomy" id="867904"/>
    <lineage>
        <taxon>Archaea</taxon>
        <taxon>Methanobacteriati</taxon>
        <taxon>Methanobacteriota</taxon>
        <taxon>Stenosarchaea group</taxon>
        <taxon>Methanomicrobia</taxon>
        <taxon>Methanosarcinales</taxon>
        <taxon>Methanosarcinaceae</taxon>
        <taxon>Methanomethylovorans</taxon>
    </lineage>
</organism>
<dbReference type="GeneID" id="14407092"/>
<proteinExistence type="inferred from homology"/>
<dbReference type="SUPFAM" id="SSF50182">
    <property type="entry name" value="Sm-like ribonucleoproteins"/>
    <property type="match status" value="1"/>
</dbReference>
<keyword evidence="5 7" id="KW-1133">Transmembrane helix</keyword>
<evidence type="ECO:0000256" key="6">
    <source>
        <dbReference type="ARBA" id="ARBA00023136"/>
    </source>
</evidence>
<evidence type="ECO:0000313" key="10">
    <source>
        <dbReference type="Proteomes" id="UP000010866"/>
    </source>
</evidence>
<keyword evidence="4 7" id="KW-0812">Transmembrane</keyword>
<reference evidence="10" key="1">
    <citation type="submission" date="2012-02" db="EMBL/GenBank/DDBJ databases">
        <title>Complete sequence of chromosome of Methanomethylovorans hollandica DSM 15978.</title>
        <authorList>
            <person name="Lucas S."/>
            <person name="Copeland A."/>
            <person name="Lapidus A."/>
            <person name="Glavina del Rio T."/>
            <person name="Dalin E."/>
            <person name="Tice H."/>
            <person name="Bruce D."/>
            <person name="Goodwin L."/>
            <person name="Pitluck S."/>
            <person name="Peters L."/>
            <person name="Mikhailova N."/>
            <person name="Held B."/>
            <person name="Kyrpides N."/>
            <person name="Mavromatis K."/>
            <person name="Ivanova N."/>
            <person name="Brettin T."/>
            <person name="Detter J.C."/>
            <person name="Han C."/>
            <person name="Larimer F."/>
            <person name="Land M."/>
            <person name="Hauser L."/>
            <person name="Markowitz V."/>
            <person name="Cheng J.-F."/>
            <person name="Hugenholtz P."/>
            <person name="Woyke T."/>
            <person name="Wu D."/>
            <person name="Spring S."/>
            <person name="Schroeder M."/>
            <person name="Brambilla E."/>
            <person name="Klenk H.-P."/>
            <person name="Eisen J.A."/>
        </authorList>
    </citation>
    <scope>NUCLEOTIDE SEQUENCE [LARGE SCALE GENOMIC DNA]</scope>
    <source>
        <strain evidence="10">DSM 15978 / NBRC 107637 / DMS1</strain>
    </source>
</reference>
<dbReference type="GO" id="GO:0005886">
    <property type="term" value="C:plasma membrane"/>
    <property type="evidence" value="ECO:0007669"/>
    <property type="project" value="UniProtKB-SubCell"/>
</dbReference>
<evidence type="ECO:0000256" key="4">
    <source>
        <dbReference type="ARBA" id="ARBA00022692"/>
    </source>
</evidence>
<dbReference type="InterPro" id="IPR045275">
    <property type="entry name" value="MscS_archaea/bacteria_type"/>
</dbReference>
<dbReference type="InterPro" id="IPR023408">
    <property type="entry name" value="MscS_beta-dom_sf"/>
</dbReference>
<dbReference type="AlphaFoldDB" id="L0KWI8"/>
<dbReference type="STRING" id="867904.Metho_1283"/>
<evidence type="ECO:0000256" key="3">
    <source>
        <dbReference type="ARBA" id="ARBA00022475"/>
    </source>
</evidence>
<feature type="transmembrane region" description="Helical" evidence="7">
    <location>
        <begin position="87"/>
        <end position="106"/>
    </location>
</feature>
<keyword evidence="10" id="KW-1185">Reference proteome</keyword>
<evidence type="ECO:0000256" key="7">
    <source>
        <dbReference type="SAM" id="Phobius"/>
    </source>
</evidence>
<dbReference type="Pfam" id="PF00924">
    <property type="entry name" value="MS_channel_2nd"/>
    <property type="match status" value="1"/>
</dbReference>
<dbReference type="InterPro" id="IPR011014">
    <property type="entry name" value="MscS_channel_TM-2"/>
</dbReference>
<keyword evidence="3" id="KW-1003">Cell membrane</keyword>
<evidence type="ECO:0000256" key="5">
    <source>
        <dbReference type="ARBA" id="ARBA00022989"/>
    </source>
</evidence>
<dbReference type="PANTHER" id="PTHR30221">
    <property type="entry name" value="SMALL-CONDUCTANCE MECHANOSENSITIVE CHANNEL"/>
    <property type="match status" value="1"/>
</dbReference>
<dbReference type="OrthoDB" id="11475at2157"/>
<dbReference type="RefSeq" id="WP_015324672.1">
    <property type="nucleotide sequence ID" value="NC_019977.1"/>
</dbReference>
<dbReference type="Gene3D" id="1.10.287.1260">
    <property type="match status" value="1"/>
</dbReference>
<feature type="domain" description="Mechanosensitive ion channel MscS" evidence="8">
    <location>
        <begin position="105"/>
        <end position="166"/>
    </location>
</feature>
<evidence type="ECO:0000313" key="9">
    <source>
        <dbReference type="EMBL" id="AGB49506.1"/>
    </source>
</evidence>
<dbReference type="Proteomes" id="UP000010866">
    <property type="component" value="Chromosome"/>
</dbReference>
<dbReference type="KEGG" id="mhz:Metho_1283"/>
<dbReference type="PANTHER" id="PTHR30221:SF1">
    <property type="entry name" value="SMALL-CONDUCTANCE MECHANOSENSITIVE CHANNEL"/>
    <property type="match status" value="1"/>
</dbReference>
<comment type="similarity">
    <text evidence="2">Belongs to the MscS (TC 1.A.23) family.</text>
</comment>
<evidence type="ECO:0000256" key="1">
    <source>
        <dbReference type="ARBA" id="ARBA00004651"/>
    </source>
</evidence>
<keyword evidence="6 7" id="KW-0472">Membrane</keyword>
<dbReference type="InterPro" id="IPR010920">
    <property type="entry name" value="LSM_dom_sf"/>
</dbReference>
<comment type="subcellular location">
    <subcellularLocation>
        <location evidence="1">Cell membrane</location>
        <topology evidence="1">Multi-pass membrane protein</topology>
    </subcellularLocation>
</comment>
<dbReference type="InterPro" id="IPR011066">
    <property type="entry name" value="MscS_channel_C_sf"/>
</dbReference>
<accession>L0KWI8</accession>
<dbReference type="InterPro" id="IPR006685">
    <property type="entry name" value="MscS_channel_2nd"/>
</dbReference>